<evidence type="ECO:0000259" key="1">
    <source>
        <dbReference type="Pfam" id="PF05685"/>
    </source>
</evidence>
<organism evidence="2 3">
    <name type="scientific">Thermus brevis</name>
    <dbReference type="NCBI Taxonomy" id="2862456"/>
    <lineage>
        <taxon>Bacteria</taxon>
        <taxon>Thermotogati</taxon>
        <taxon>Deinococcota</taxon>
        <taxon>Deinococci</taxon>
        <taxon>Thermales</taxon>
        <taxon>Thermaceae</taxon>
        <taxon>Thermus</taxon>
    </lineage>
</organism>
<dbReference type="InterPro" id="IPR011335">
    <property type="entry name" value="Restrct_endonuc-II-like"/>
</dbReference>
<comment type="caution">
    <text evidence="2">The sequence shown here is derived from an EMBL/GenBank/DDBJ whole genome shotgun (WGS) entry which is preliminary data.</text>
</comment>
<dbReference type="RefSeq" id="WP_219759080.1">
    <property type="nucleotide sequence ID" value="NZ_JAHXRS010000005.1"/>
</dbReference>
<dbReference type="Pfam" id="PF05685">
    <property type="entry name" value="Uma2"/>
    <property type="match status" value="1"/>
</dbReference>
<dbReference type="PANTHER" id="PTHR35400:SF3">
    <property type="entry name" value="SLL1072 PROTEIN"/>
    <property type="match status" value="1"/>
</dbReference>
<dbReference type="CDD" id="cd06260">
    <property type="entry name" value="DUF820-like"/>
    <property type="match status" value="1"/>
</dbReference>
<sequence>MVRHRIRKEEFEALLREVPEGVRLELLDGEVYEMAPIGSGHAGLVSYLAKALERLYGDRAIVSVQNPILLNPFSLPQPDIALLKPREDFYVHSFPEPKDILLVVEVAYTTKDMDGKKLALYAQAGIPESWLVDGETSLLEVYREPRGGLYRLKRLVEPGEEVAPEGLGAPSLVWRPPRP</sequence>
<keyword evidence="2" id="KW-0540">Nuclease</keyword>
<dbReference type="InterPro" id="IPR008538">
    <property type="entry name" value="Uma2"/>
</dbReference>
<dbReference type="PANTHER" id="PTHR35400">
    <property type="entry name" value="SLR1083 PROTEIN"/>
    <property type="match status" value="1"/>
</dbReference>
<feature type="domain" description="Putative restriction endonuclease" evidence="1">
    <location>
        <begin position="9"/>
        <end position="167"/>
    </location>
</feature>
<dbReference type="SUPFAM" id="SSF52980">
    <property type="entry name" value="Restriction endonuclease-like"/>
    <property type="match status" value="1"/>
</dbReference>
<evidence type="ECO:0000313" key="2">
    <source>
        <dbReference type="EMBL" id="MBW6394345.1"/>
    </source>
</evidence>
<keyword evidence="2" id="KW-0255">Endonuclease</keyword>
<name>A0ABS6ZWC5_9DEIN</name>
<reference evidence="2 3" key="1">
    <citation type="submission" date="2021-07" db="EMBL/GenBank/DDBJ databases">
        <title>Thermus aquaticus gen. n. and sp. n., a nonsporulating extreme thermophile.</title>
        <authorList>
            <person name="Hu C.-J."/>
            <person name="Li W.-J."/>
            <person name="Xian W.-D."/>
        </authorList>
    </citation>
    <scope>NUCLEOTIDE SEQUENCE [LARGE SCALE GENOMIC DNA]</scope>
    <source>
        <strain evidence="2 3">SYSU G05001</strain>
    </source>
</reference>
<dbReference type="GO" id="GO:0004519">
    <property type="term" value="F:endonuclease activity"/>
    <property type="evidence" value="ECO:0007669"/>
    <property type="project" value="UniProtKB-KW"/>
</dbReference>
<evidence type="ECO:0000313" key="3">
    <source>
        <dbReference type="Proteomes" id="UP000724268"/>
    </source>
</evidence>
<dbReference type="Gene3D" id="3.90.1570.10">
    <property type="entry name" value="tt1808, chain A"/>
    <property type="match status" value="1"/>
</dbReference>
<dbReference type="EMBL" id="JAHXRS010000005">
    <property type="protein sequence ID" value="MBW6394345.1"/>
    <property type="molecule type" value="Genomic_DNA"/>
</dbReference>
<gene>
    <name evidence="2" type="ORF">KZX47_04145</name>
</gene>
<protein>
    <submittedName>
        <fullName evidence="2">Uma2 family endonuclease</fullName>
    </submittedName>
</protein>
<keyword evidence="3" id="KW-1185">Reference proteome</keyword>
<dbReference type="InterPro" id="IPR012296">
    <property type="entry name" value="Nuclease_put_TT1808"/>
</dbReference>
<dbReference type="Proteomes" id="UP000724268">
    <property type="component" value="Unassembled WGS sequence"/>
</dbReference>
<keyword evidence="2" id="KW-0378">Hydrolase</keyword>
<proteinExistence type="predicted"/>
<accession>A0ABS6ZWC5</accession>